<dbReference type="WBParaSite" id="MhA1_Contig3009.frz3.gene2">
    <property type="protein sequence ID" value="MhA1_Contig3009.frz3.gene2"/>
    <property type="gene ID" value="MhA1_Contig3009.frz3.gene2"/>
</dbReference>
<sequence>MQKRVKEEFIHVFHMMLLQNEQSIAYDLEEIFNLIENSSFNDLENSSLIISQISYWALTTFVLNSLLSLNFEDRREITKLFEVEILEPTSILLGILK</sequence>
<evidence type="ECO:0000313" key="1">
    <source>
        <dbReference type="Proteomes" id="UP000095281"/>
    </source>
</evidence>
<protein>
    <submittedName>
        <fullName evidence="2">NR LBD domain-containing protein</fullName>
    </submittedName>
</protein>
<reference evidence="2" key="1">
    <citation type="submission" date="2016-11" db="UniProtKB">
        <authorList>
            <consortium name="WormBaseParasite"/>
        </authorList>
    </citation>
    <scope>IDENTIFICATION</scope>
</reference>
<accession>A0A1I8BL71</accession>
<name>A0A1I8BL71_MELHA</name>
<proteinExistence type="predicted"/>
<organism evidence="1 2">
    <name type="scientific">Meloidogyne hapla</name>
    <name type="common">Root-knot nematode worm</name>
    <dbReference type="NCBI Taxonomy" id="6305"/>
    <lineage>
        <taxon>Eukaryota</taxon>
        <taxon>Metazoa</taxon>
        <taxon>Ecdysozoa</taxon>
        <taxon>Nematoda</taxon>
        <taxon>Chromadorea</taxon>
        <taxon>Rhabditida</taxon>
        <taxon>Tylenchina</taxon>
        <taxon>Tylenchomorpha</taxon>
        <taxon>Tylenchoidea</taxon>
        <taxon>Meloidogynidae</taxon>
        <taxon>Meloidogyninae</taxon>
        <taxon>Meloidogyne</taxon>
    </lineage>
</organism>
<evidence type="ECO:0000313" key="2">
    <source>
        <dbReference type="WBParaSite" id="MhA1_Contig3009.frz3.gene2"/>
    </source>
</evidence>
<dbReference type="Proteomes" id="UP000095281">
    <property type="component" value="Unplaced"/>
</dbReference>
<dbReference type="AlphaFoldDB" id="A0A1I8BL71"/>
<keyword evidence="1" id="KW-1185">Reference proteome</keyword>